<feature type="compositionally biased region" description="Low complexity" evidence="1">
    <location>
        <begin position="152"/>
        <end position="161"/>
    </location>
</feature>
<feature type="signal peptide" evidence="2">
    <location>
        <begin position="1"/>
        <end position="25"/>
    </location>
</feature>
<feature type="chain" id="PRO_5040337638" evidence="2">
    <location>
        <begin position="26"/>
        <end position="175"/>
    </location>
</feature>
<keyword evidence="2" id="KW-0732">Signal</keyword>
<proteinExistence type="predicted"/>
<keyword evidence="4" id="KW-1185">Reference proteome</keyword>
<dbReference type="AlphaFoldDB" id="A0A9P0CGS5"/>
<accession>A0A9P0CGS5</accession>
<name>A0A9P0CGS5_BEMTA</name>
<dbReference type="EMBL" id="OU963870">
    <property type="protein sequence ID" value="CAH0778361.1"/>
    <property type="molecule type" value="Genomic_DNA"/>
</dbReference>
<evidence type="ECO:0000313" key="3">
    <source>
        <dbReference type="EMBL" id="CAH0778361.1"/>
    </source>
</evidence>
<feature type="region of interest" description="Disordered" evidence="1">
    <location>
        <begin position="152"/>
        <end position="175"/>
    </location>
</feature>
<organism evidence="3 4">
    <name type="scientific">Bemisia tabaci</name>
    <name type="common">Sweetpotato whitefly</name>
    <name type="synonym">Aleurodes tabaci</name>
    <dbReference type="NCBI Taxonomy" id="7038"/>
    <lineage>
        <taxon>Eukaryota</taxon>
        <taxon>Metazoa</taxon>
        <taxon>Ecdysozoa</taxon>
        <taxon>Arthropoda</taxon>
        <taxon>Hexapoda</taxon>
        <taxon>Insecta</taxon>
        <taxon>Pterygota</taxon>
        <taxon>Neoptera</taxon>
        <taxon>Paraneoptera</taxon>
        <taxon>Hemiptera</taxon>
        <taxon>Sternorrhyncha</taxon>
        <taxon>Aleyrodoidea</taxon>
        <taxon>Aleyrodidae</taxon>
        <taxon>Aleyrodinae</taxon>
        <taxon>Bemisia</taxon>
    </lineage>
</organism>
<gene>
    <name evidence="3" type="ORF">BEMITA_LOCUS14179</name>
</gene>
<sequence>MAALPRHVLPSYFACVLLVTNIALASTWSPVETADIKHSELSPQVSGADDGVHSLQPRGLFDSLGLTSLFGSVFSGFSNLDKNPGGGSSGLTNLKIQAVVLGFLSASRCKSVRRRVSSCACLKVDITCRSDLGITRSTRVKIWFARIGRSSFPSPSTRSRSVVGDGTPTSRSESR</sequence>
<protein>
    <submittedName>
        <fullName evidence="3">Uncharacterized protein</fullName>
    </submittedName>
</protein>
<evidence type="ECO:0000256" key="1">
    <source>
        <dbReference type="SAM" id="MobiDB-lite"/>
    </source>
</evidence>
<reference evidence="3" key="1">
    <citation type="submission" date="2021-12" db="EMBL/GenBank/DDBJ databases">
        <authorList>
            <person name="King R."/>
        </authorList>
    </citation>
    <scope>NUCLEOTIDE SEQUENCE</scope>
</reference>
<dbReference type="Proteomes" id="UP001152759">
    <property type="component" value="Chromosome 9"/>
</dbReference>
<evidence type="ECO:0000256" key="2">
    <source>
        <dbReference type="SAM" id="SignalP"/>
    </source>
</evidence>
<evidence type="ECO:0000313" key="4">
    <source>
        <dbReference type="Proteomes" id="UP001152759"/>
    </source>
</evidence>
<dbReference type="KEGG" id="btab:109036118"/>